<dbReference type="InterPro" id="IPR014748">
    <property type="entry name" value="Enoyl-CoA_hydra_C"/>
</dbReference>
<comment type="caution">
    <text evidence="2">The sequence shown here is derived from an EMBL/GenBank/DDBJ whole genome shotgun (WGS) entry which is preliminary data.</text>
</comment>
<reference evidence="3" key="1">
    <citation type="journal article" date="2019" name="Int. J. Syst. Evol. Microbiol.">
        <title>The Global Catalogue of Microorganisms (GCM) 10K type strain sequencing project: providing services to taxonomists for standard genome sequencing and annotation.</title>
        <authorList>
            <consortium name="The Broad Institute Genomics Platform"/>
            <consortium name="The Broad Institute Genome Sequencing Center for Infectious Disease"/>
            <person name="Wu L."/>
            <person name="Ma J."/>
        </authorList>
    </citation>
    <scope>NUCLEOTIDE SEQUENCE [LARGE SCALE GENOMIC DNA]</scope>
    <source>
        <strain evidence="3">JCM 19134</strain>
    </source>
</reference>
<evidence type="ECO:0000313" key="3">
    <source>
        <dbReference type="Proteomes" id="UP001409585"/>
    </source>
</evidence>
<dbReference type="InterPro" id="IPR029045">
    <property type="entry name" value="ClpP/crotonase-like_dom_sf"/>
</dbReference>
<dbReference type="Proteomes" id="UP001409585">
    <property type="component" value="Unassembled WGS sequence"/>
</dbReference>
<name>A0AAV3U6U1_9ALTE</name>
<comment type="similarity">
    <text evidence="1">Belongs to the enoyl-CoA hydratase/isomerase family.</text>
</comment>
<evidence type="ECO:0000313" key="2">
    <source>
        <dbReference type="EMBL" id="GAA4951991.1"/>
    </source>
</evidence>
<dbReference type="AlphaFoldDB" id="A0AAV3U6U1"/>
<dbReference type="PANTHER" id="PTHR43802:SF1">
    <property type="entry name" value="IP11341P-RELATED"/>
    <property type="match status" value="1"/>
</dbReference>
<sequence>MSDDFFSRYEFFKFERNGKILNIILNNPEKLNCFSETGHRELSRVFFDAAEDLDSEIIVVTGAGRAFTAGGDLEYMQKLRDNPELMHRTIREAKRFVYTLLDCEKPVICKVNGDAIGLGTTLSFLADITFSTETAKFGDPHNNVALIAGDGGSVIWPQLMGYARAKHYLFTGDILSGSKAQELGLIHQAVPAEALNAEVDAYCQRLLAMPMQSVRWTKQVINIPLKQLAHSMMDAGMAYEHIAGQTQDHQEAINAFRERRKPVFKGK</sequence>
<keyword evidence="3" id="KW-1185">Reference proteome</keyword>
<dbReference type="EMBL" id="BAABLX010000029">
    <property type="protein sequence ID" value="GAA4951991.1"/>
    <property type="molecule type" value="Genomic_DNA"/>
</dbReference>
<dbReference type="Gene3D" id="1.10.12.10">
    <property type="entry name" value="Lyase 2-enoyl-coa Hydratase, Chain A, domain 2"/>
    <property type="match status" value="1"/>
</dbReference>
<dbReference type="GO" id="GO:0003824">
    <property type="term" value="F:catalytic activity"/>
    <property type="evidence" value="ECO:0007669"/>
    <property type="project" value="UniProtKB-ARBA"/>
</dbReference>
<dbReference type="Gene3D" id="3.90.226.10">
    <property type="entry name" value="2-enoyl-CoA Hydratase, Chain A, domain 1"/>
    <property type="match status" value="1"/>
</dbReference>
<accession>A0AAV3U6U1</accession>
<protein>
    <submittedName>
        <fullName evidence="2">Enoyl-CoA hydratase/isomerase family protein</fullName>
    </submittedName>
</protein>
<gene>
    <name evidence="2" type="ORF">GCM10025791_35760</name>
</gene>
<dbReference type="InterPro" id="IPR001753">
    <property type="entry name" value="Enoyl-CoA_hydra/iso"/>
</dbReference>
<dbReference type="SUPFAM" id="SSF52096">
    <property type="entry name" value="ClpP/crotonase"/>
    <property type="match status" value="1"/>
</dbReference>
<dbReference type="CDD" id="cd06558">
    <property type="entry name" value="crotonase-like"/>
    <property type="match status" value="1"/>
</dbReference>
<organism evidence="2 3">
    <name type="scientific">Halioxenophilus aromaticivorans</name>
    <dbReference type="NCBI Taxonomy" id="1306992"/>
    <lineage>
        <taxon>Bacteria</taxon>
        <taxon>Pseudomonadati</taxon>
        <taxon>Pseudomonadota</taxon>
        <taxon>Gammaproteobacteria</taxon>
        <taxon>Alteromonadales</taxon>
        <taxon>Alteromonadaceae</taxon>
        <taxon>Halioxenophilus</taxon>
    </lineage>
</organism>
<dbReference type="PANTHER" id="PTHR43802">
    <property type="entry name" value="ENOYL-COA HYDRATASE"/>
    <property type="match status" value="1"/>
</dbReference>
<proteinExistence type="inferred from homology"/>
<dbReference type="RefSeq" id="WP_345425644.1">
    <property type="nucleotide sequence ID" value="NZ_AP031496.1"/>
</dbReference>
<dbReference type="Pfam" id="PF00378">
    <property type="entry name" value="ECH_1"/>
    <property type="match status" value="1"/>
</dbReference>
<evidence type="ECO:0000256" key="1">
    <source>
        <dbReference type="ARBA" id="ARBA00005254"/>
    </source>
</evidence>